<comment type="similarity">
    <text evidence="1">Belongs to the AB hydrolase superfamily. AB hydrolase 4 family.</text>
</comment>
<dbReference type="EMBL" id="BDGX01000021">
    <property type="protein sequence ID" value="GAV50410.1"/>
    <property type="molecule type" value="Genomic_DNA"/>
</dbReference>
<dbReference type="PANTHER" id="PTHR10794">
    <property type="entry name" value="ABHYDROLASE DOMAIN-CONTAINING PROTEIN"/>
    <property type="match status" value="1"/>
</dbReference>
<evidence type="ECO:0000313" key="7">
    <source>
        <dbReference type="Proteomes" id="UP000187013"/>
    </source>
</evidence>
<dbReference type="InterPro" id="IPR000073">
    <property type="entry name" value="AB_hydrolase_1"/>
</dbReference>
<dbReference type="GO" id="GO:0051793">
    <property type="term" value="P:medium-chain fatty acid catabolic process"/>
    <property type="evidence" value="ECO:0007669"/>
    <property type="project" value="TreeGrafter"/>
</dbReference>
<comment type="caution">
    <text evidence="6">The sequence shown here is derived from an EMBL/GenBank/DDBJ whole genome shotgun (WGS) entry which is preliminary data.</text>
</comment>
<evidence type="ECO:0000256" key="4">
    <source>
        <dbReference type="PIRSR" id="PIRSR005211-1"/>
    </source>
</evidence>
<feature type="domain" description="AB hydrolase-1" evidence="5">
    <location>
        <begin position="163"/>
        <end position="429"/>
    </location>
</feature>
<gene>
    <name evidence="6" type="ORF">ZYGR_0U02660</name>
</gene>
<sequence>MSNLPIINPFHWGSRGTVKHTSAPSGTTKLTLNHDKTKIDFQHFVSQYVPALKDGSKFKLNNFLFTGILQTMYLSGADYTKWFPVFYGREILELSDGGVCTVDNVMVSWEEKYQLRQNSGSFNKLEFEKDEKDTHPQNWPRLQARTRYLTAKELAEVHDDQRPLVVVLHGLAGGSHETIIRSLTSKLSKIDGGKFQVAVLNCRGCARSKITNKKLFSAFQTGDLKEYLAREKSRNPNRKIYAVGFSFGASLLANYLGETGSESNLTAAVTLCCPWDFLLCAEKMKKDYWSKNLFSKAITQFLVRLVKVNMGELESPEGSKPEFQPDIENPCLYMCTKSNLERAKSFTQMLEFDGTFTAPSMGFSSAEEYYRAGSAINNLHKVQVPTLIINSTDDPIIDASSIPYSQVKMNPNLLLLATDLGGHLAYLDETWDSWMNTHIASFFSTFDEFLV</sequence>
<proteinExistence type="inferred from homology"/>
<organism evidence="6 7">
    <name type="scientific">Zygosaccharomyces rouxii</name>
    <dbReference type="NCBI Taxonomy" id="4956"/>
    <lineage>
        <taxon>Eukaryota</taxon>
        <taxon>Fungi</taxon>
        <taxon>Dikarya</taxon>
        <taxon>Ascomycota</taxon>
        <taxon>Saccharomycotina</taxon>
        <taxon>Saccharomycetes</taxon>
        <taxon>Saccharomycetales</taxon>
        <taxon>Saccharomycetaceae</taxon>
        <taxon>Zygosaccharomyces</taxon>
    </lineage>
</organism>
<name>A0A1Q3A4A7_ZYGRO</name>
<keyword evidence="2" id="KW-0719">Serine esterase</keyword>
<dbReference type="Pfam" id="PF00561">
    <property type="entry name" value="Abhydrolase_1"/>
    <property type="match status" value="1"/>
</dbReference>
<dbReference type="InterPro" id="IPR050960">
    <property type="entry name" value="AB_hydrolase_4_sf"/>
</dbReference>
<dbReference type="AlphaFoldDB" id="A0A1Q3A4A7"/>
<dbReference type="OrthoDB" id="5954035at2759"/>
<feature type="active site" description="Charge relay system" evidence="4">
    <location>
        <position position="246"/>
    </location>
</feature>
<dbReference type="PROSITE" id="PS01133">
    <property type="entry name" value="UPF0017"/>
    <property type="match status" value="1"/>
</dbReference>
<reference evidence="6 7" key="1">
    <citation type="submission" date="2016-08" db="EMBL/GenBank/DDBJ databases">
        <title>Draft genome sequence of allopolyploid Zygosaccharomyces rouxii.</title>
        <authorList>
            <person name="Watanabe J."/>
            <person name="Uehara K."/>
            <person name="Mogi Y."/>
            <person name="Tsukioka Y."/>
        </authorList>
    </citation>
    <scope>NUCLEOTIDE SEQUENCE [LARGE SCALE GENOMIC DNA]</scope>
    <source>
        <strain evidence="6 7">NBRC 110957</strain>
    </source>
</reference>
<dbReference type="GO" id="GO:0047372">
    <property type="term" value="F:monoacylglycerol lipase activity"/>
    <property type="evidence" value="ECO:0007669"/>
    <property type="project" value="TreeGrafter"/>
</dbReference>
<feature type="active site" description="Charge relay system" evidence="4">
    <location>
        <position position="394"/>
    </location>
</feature>
<dbReference type="Gene3D" id="3.40.50.1820">
    <property type="entry name" value="alpha/beta hydrolase"/>
    <property type="match status" value="1"/>
</dbReference>
<dbReference type="InterPro" id="IPR000952">
    <property type="entry name" value="AB_hydrolase_4_CS"/>
</dbReference>
<dbReference type="eggNOG" id="KOG1838">
    <property type="taxonomic scope" value="Eukaryota"/>
</dbReference>
<evidence type="ECO:0000259" key="5">
    <source>
        <dbReference type="Pfam" id="PF00561"/>
    </source>
</evidence>
<feature type="active site" description="Charge relay system" evidence="4">
    <location>
        <position position="423"/>
    </location>
</feature>
<keyword evidence="3" id="KW-0378">Hydrolase</keyword>
<dbReference type="PANTHER" id="PTHR10794:SF44">
    <property type="entry name" value="MEDIUM-CHAIN FATTY ACID ETHYL ESTER SYNTHASE_ESTERASE 1-RELATED"/>
    <property type="match status" value="1"/>
</dbReference>
<evidence type="ECO:0000313" key="6">
    <source>
        <dbReference type="EMBL" id="GAV50410.1"/>
    </source>
</evidence>
<evidence type="ECO:0000256" key="2">
    <source>
        <dbReference type="ARBA" id="ARBA00022487"/>
    </source>
</evidence>
<accession>A0A1Q3A4A7</accession>
<evidence type="ECO:0000256" key="1">
    <source>
        <dbReference type="ARBA" id="ARBA00010884"/>
    </source>
</evidence>
<protein>
    <recommendedName>
        <fullName evidence="5">AB hydrolase-1 domain-containing protein</fullName>
    </recommendedName>
</protein>
<dbReference type="GO" id="GO:0008126">
    <property type="term" value="F:acetylesterase activity"/>
    <property type="evidence" value="ECO:0007669"/>
    <property type="project" value="TreeGrafter"/>
</dbReference>
<dbReference type="Proteomes" id="UP000187013">
    <property type="component" value="Unassembled WGS sequence"/>
</dbReference>
<dbReference type="GO" id="GO:0051792">
    <property type="term" value="P:medium-chain fatty acid biosynthetic process"/>
    <property type="evidence" value="ECO:0007669"/>
    <property type="project" value="TreeGrafter"/>
</dbReference>
<dbReference type="InterPro" id="IPR029058">
    <property type="entry name" value="AB_hydrolase_fold"/>
</dbReference>
<dbReference type="InterPro" id="IPR012020">
    <property type="entry name" value="ABHD4"/>
</dbReference>
<evidence type="ECO:0000256" key="3">
    <source>
        <dbReference type="ARBA" id="ARBA00022801"/>
    </source>
</evidence>
<dbReference type="SUPFAM" id="SSF53474">
    <property type="entry name" value="alpha/beta-Hydrolases"/>
    <property type="match status" value="1"/>
</dbReference>
<dbReference type="PIRSF" id="PIRSF005211">
    <property type="entry name" value="Ab_hydro_YheT"/>
    <property type="match status" value="1"/>
</dbReference>